<evidence type="ECO:0000256" key="7">
    <source>
        <dbReference type="SAM" id="Phobius"/>
    </source>
</evidence>
<evidence type="ECO:0000256" key="3">
    <source>
        <dbReference type="ARBA" id="ARBA00022679"/>
    </source>
</evidence>
<keyword evidence="3 9" id="KW-0808">Transferase</keyword>
<organism evidence="9 10">
    <name type="scientific">Pseudoduganella plicata</name>
    <dbReference type="NCBI Taxonomy" id="321984"/>
    <lineage>
        <taxon>Bacteria</taxon>
        <taxon>Pseudomonadati</taxon>
        <taxon>Pseudomonadota</taxon>
        <taxon>Betaproteobacteria</taxon>
        <taxon>Burkholderiales</taxon>
        <taxon>Oxalobacteraceae</taxon>
        <taxon>Telluria group</taxon>
        <taxon>Pseudoduganella</taxon>
    </lineage>
</organism>
<feature type="transmembrane region" description="Helical" evidence="7">
    <location>
        <begin position="20"/>
        <end position="44"/>
    </location>
</feature>
<reference evidence="9" key="2">
    <citation type="submission" date="2022-12" db="EMBL/GenBank/DDBJ databases">
        <authorList>
            <person name="Sun Q."/>
            <person name="Kim S."/>
        </authorList>
    </citation>
    <scope>NUCLEOTIDE SEQUENCE</scope>
    <source>
        <strain evidence="9">KCTC 12344</strain>
    </source>
</reference>
<dbReference type="PANTHER" id="PTHR30576:SF0">
    <property type="entry name" value="UNDECAPRENYL-PHOSPHATE N-ACETYLGALACTOSAMINYL 1-PHOSPHATE TRANSFERASE-RELATED"/>
    <property type="match status" value="1"/>
</dbReference>
<dbReference type="InterPro" id="IPR017464">
    <property type="entry name" value="Sugar_tfrase_EpsB_2"/>
</dbReference>
<dbReference type="Pfam" id="PF02397">
    <property type="entry name" value="Bac_transf"/>
    <property type="match status" value="1"/>
</dbReference>
<dbReference type="GO" id="GO:0016780">
    <property type="term" value="F:phosphotransferase activity, for other substituted phosphate groups"/>
    <property type="evidence" value="ECO:0007669"/>
    <property type="project" value="TreeGrafter"/>
</dbReference>
<keyword evidence="5 7" id="KW-1133">Transmembrane helix</keyword>
<evidence type="ECO:0000256" key="1">
    <source>
        <dbReference type="ARBA" id="ARBA00004141"/>
    </source>
</evidence>
<dbReference type="PANTHER" id="PTHR30576">
    <property type="entry name" value="COLANIC BIOSYNTHESIS UDP-GLUCOSE LIPID CARRIER TRANSFERASE"/>
    <property type="match status" value="1"/>
</dbReference>
<feature type="transmembrane region" description="Helical" evidence="7">
    <location>
        <begin position="56"/>
        <end position="78"/>
    </location>
</feature>
<dbReference type="NCBIfam" id="TIGR03025">
    <property type="entry name" value="EPS_sugtrans"/>
    <property type="match status" value="1"/>
</dbReference>
<feature type="domain" description="Bacterial sugar transferase" evidence="8">
    <location>
        <begin position="286"/>
        <end position="469"/>
    </location>
</feature>
<accession>A0AA87YBA4</accession>
<evidence type="ECO:0000256" key="2">
    <source>
        <dbReference type="ARBA" id="ARBA00006464"/>
    </source>
</evidence>
<evidence type="ECO:0000313" key="9">
    <source>
        <dbReference type="EMBL" id="GGZ08884.1"/>
    </source>
</evidence>
<feature type="transmembrane region" description="Helical" evidence="7">
    <location>
        <begin position="291"/>
        <end position="314"/>
    </location>
</feature>
<evidence type="ECO:0000259" key="8">
    <source>
        <dbReference type="Pfam" id="PF02397"/>
    </source>
</evidence>
<gene>
    <name evidence="9" type="ORF">GCM10007388_47970</name>
</gene>
<evidence type="ECO:0000256" key="6">
    <source>
        <dbReference type="ARBA" id="ARBA00023136"/>
    </source>
</evidence>
<evidence type="ECO:0000256" key="4">
    <source>
        <dbReference type="ARBA" id="ARBA00022692"/>
    </source>
</evidence>
<dbReference type="EMBL" id="BMWW01000012">
    <property type="protein sequence ID" value="GGZ08884.1"/>
    <property type="molecule type" value="Genomic_DNA"/>
</dbReference>
<keyword evidence="4 7" id="KW-0812">Transmembrane</keyword>
<dbReference type="Proteomes" id="UP000619512">
    <property type="component" value="Unassembled WGS sequence"/>
</dbReference>
<dbReference type="GO" id="GO:0016020">
    <property type="term" value="C:membrane"/>
    <property type="evidence" value="ECO:0007669"/>
    <property type="project" value="UniProtKB-SubCell"/>
</dbReference>
<comment type="subcellular location">
    <subcellularLocation>
        <location evidence="1">Membrane</location>
        <topology evidence="1">Multi-pass membrane protein</topology>
    </subcellularLocation>
</comment>
<feature type="transmembrane region" description="Helical" evidence="7">
    <location>
        <begin position="117"/>
        <end position="140"/>
    </location>
</feature>
<comment type="caution">
    <text evidence="9">The sequence shown here is derived from an EMBL/GenBank/DDBJ whole genome shotgun (WGS) entry which is preliminary data.</text>
</comment>
<dbReference type="NCBIfam" id="TIGR03013">
    <property type="entry name" value="EpsB_2"/>
    <property type="match status" value="1"/>
</dbReference>
<feature type="transmembrane region" description="Helical" evidence="7">
    <location>
        <begin position="90"/>
        <end position="111"/>
    </location>
</feature>
<protein>
    <submittedName>
        <fullName evidence="9">Glycosyl transferase</fullName>
    </submittedName>
</protein>
<evidence type="ECO:0000313" key="10">
    <source>
        <dbReference type="Proteomes" id="UP000619512"/>
    </source>
</evidence>
<reference evidence="9" key="1">
    <citation type="journal article" date="2014" name="Int. J. Syst. Evol. Microbiol.">
        <title>Complete genome sequence of Corynebacterium casei LMG S-19264T (=DSM 44701T), isolated from a smear-ripened cheese.</title>
        <authorList>
            <consortium name="US DOE Joint Genome Institute (JGI-PGF)"/>
            <person name="Walter F."/>
            <person name="Albersmeier A."/>
            <person name="Kalinowski J."/>
            <person name="Ruckert C."/>
        </authorList>
    </citation>
    <scope>NUCLEOTIDE SEQUENCE</scope>
    <source>
        <strain evidence="9">KCTC 12344</strain>
    </source>
</reference>
<comment type="similarity">
    <text evidence="2">Belongs to the bacterial sugar transferase family.</text>
</comment>
<sequence length="474" mass="53509">MMCLGVEMLRISNHYISKVVFSLLFLEVLILIGSFYAGVGLRFYDGDDFALPQMDHFFMSACVFAAAIVFSMSALGMYQIDFKGGLRTPFFLQLMPSFVMGFCILTLVFYIAPDLYFGRGILFLVFVISGTGIVLTRAMLLKTSETRFLESRILFIGCGALAKECGELALRPSNYRKYHVAGYVRVPSEQVAVPEETLLPCEDGRSLIQLVHRNRVSEIVVSVENRRGGAFPIQELLDCKLYGIKVTDAATFFERETCQIRVASVQPSWLVFGGGFDQGFVRSFIKRGVDVIASLGLLIVSLPVMLLTALAIFVEDRAPVFYSQERVGKDGRVFRVLKFRSMYTNAEQGGTPQWAARNDPRITRVGNIIRKLRIDELPQILNVLKGEMSFVGPRPERPYFVDQLTQRVPYYNVRHSIKPGITGWAQVRYGYGDSVEDAVQKLQYDLYYVKNNSLFLDVLVLIDTFKVVVFRGGR</sequence>
<keyword evidence="6 7" id="KW-0472">Membrane</keyword>
<dbReference type="InterPro" id="IPR003362">
    <property type="entry name" value="Bact_transf"/>
</dbReference>
<dbReference type="AlphaFoldDB" id="A0AA87YBA4"/>
<proteinExistence type="inferred from homology"/>
<name>A0AA87YBA4_9BURK</name>
<evidence type="ECO:0000256" key="5">
    <source>
        <dbReference type="ARBA" id="ARBA00022989"/>
    </source>
</evidence>
<dbReference type="InterPro" id="IPR017475">
    <property type="entry name" value="EPS_sugar_tfrase"/>
</dbReference>